<name>A0A2M8WVD9_9MICO</name>
<sequence length="138" mass="14930">MSQDTTGTSPEPEYTAEGDNDQLDAQDTLVDRGVDDPLDEGYVVPERDRKNHWGETAYEEASGEPLDLRLSEEEPDTTLEDDDEEDEEEGVDTTRAGRLAEDPDAIGRGNDVFATDEGISGAAASAEEAAVHVVDDET</sequence>
<organism evidence="3 4">
    <name type="scientific">Luteimicrobium subarcticum</name>
    <dbReference type="NCBI Taxonomy" id="620910"/>
    <lineage>
        <taxon>Bacteria</taxon>
        <taxon>Bacillati</taxon>
        <taxon>Actinomycetota</taxon>
        <taxon>Actinomycetes</taxon>
        <taxon>Micrococcales</taxon>
        <taxon>Luteimicrobium</taxon>
    </lineage>
</organism>
<gene>
    <name evidence="3" type="ORF">CLV34_0739</name>
</gene>
<dbReference type="AlphaFoldDB" id="A0A2M8WVD9"/>
<feature type="region of interest" description="Disordered" evidence="1">
    <location>
        <begin position="1"/>
        <end position="111"/>
    </location>
</feature>
<reference evidence="3 4" key="1">
    <citation type="submission" date="2017-11" db="EMBL/GenBank/DDBJ databases">
        <title>Genomic Encyclopedia of Archaeal and Bacterial Type Strains, Phase II (KMG-II): From Individual Species to Whole Genera.</title>
        <authorList>
            <person name="Goeker M."/>
        </authorList>
    </citation>
    <scope>NUCLEOTIDE SEQUENCE [LARGE SCALE GENOMIC DNA]</scope>
    <source>
        <strain evidence="3 4">DSM 22413</strain>
    </source>
</reference>
<evidence type="ECO:0000313" key="3">
    <source>
        <dbReference type="EMBL" id="PJI94891.1"/>
    </source>
</evidence>
<dbReference type="RefSeq" id="WP_100348836.1">
    <property type="nucleotide sequence ID" value="NZ_PGTZ01000006.1"/>
</dbReference>
<feature type="compositionally biased region" description="Acidic residues" evidence="1">
    <location>
        <begin position="14"/>
        <end position="24"/>
    </location>
</feature>
<dbReference type="Pfam" id="PF18970">
    <property type="entry name" value="DUF5709"/>
    <property type="match status" value="1"/>
</dbReference>
<dbReference type="Proteomes" id="UP000231586">
    <property type="component" value="Unassembled WGS sequence"/>
</dbReference>
<accession>A0A2M8WVD9</accession>
<dbReference type="OrthoDB" id="3212066at2"/>
<proteinExistence type="predicted"/>
<evidence type="ECO:0000256" key="1">
    <source>
        <dbReference type="SAM" id="MobiDB-lite"/>
    </source>
</evidence>
<evidence type="ECO:0000259" key="2">
    <source>
        <dbReference type="Pfam" id="PF18970"/>
    </source>
</evidence>
<dbReference type="InterPro" id="IPR043763">
    <property type="entry name" value="DUF5709"/>
</dbReference>
<feature type="domain" description="DUF5709" evidence="2">
    <location>
        <begin position="91"/>
        <end position="136"/>
    </location>
</feature>
<keyword evidence="4" id="KW-1185">Reference proteome</keyword>
<evidence type="ECO:0000313" key="4">
    <source>
        <dbReference type="Proteomes" id="UP000231586"/>
    </source>
</evidence>
<feature type="compositionally biased region" description="Acidic residues" evidence="1">
    <location>
        <begin position="73"/>
        <end position="91"/>
    </location>
</feature>
<dbReference type="EMBL" id="PGTZ01000006">
    <property type="protein sequence ID" value="PJI94891.1"/>
    <property type="molecule type" value="Genomic_DNA"/>
</dbReference>
<protein>
    <recommendedName>
        <fullName evidence="2">DUF5709 domain-containing protein</fullName>
    </recommendedName>
</protein>
<comment type="caution">
    <text evidence="3">The sequence shown here is derived from an EMBL/GenBank/DDBJ whole genome shotgun (WGS) entry which is preliminary data.</text>
</comment>